<dbReference type="Pfam" id="PF01503">
    <property type="entry name" value="PRA-PH"/>
    <property type="match status" value="1"/>
</dbReference>
<dbReference type="EMBL" id="AKKV01000030">
    <property type="protein sequence ID" value="EIT84861.1"/>
    <property type="molecule type" value="Genomic_DNA"/>
</dbReference>
<dbReference type="CDD" id="cd11532">
    <property type="entry name" value="NTP-PPase_COG4997"/>
    <property type="match status" value="1"/>
</dbReference>
<keyword evidence="2" id="KW-1185">Reference proteome</keyword>
<dbReference type="Proteomes" id="UP000004080">
    <property type="component" value="Unassembled WGS sequence"/>
</dbReference>
<reference evidence="1 2" key="1">
    <citation type="journal article" date="2012" name="J. Bacteriol.">
        <title>Genome of Bacillus macauensis ZFHKF-1, a Long-Chain-Forming Bacterium.</title>
        <authorList>
            <person name="Cai L."/>
            <person name="Zhang T."/>
        </authorList>
    </citation>
    <scope>NUCLEOTIDE SEQUENCE [LARGE SCALE GENOMIC DNA]</scope>
    <source>
        <strain evidence="1 2">ZFHKF-1</strain>
    </source>
</reference>
<dbReference type="STRING" id="1196324.A374_14255"/>
<dbReference type="PATRIC" id="fig|1196324.3.peg.2913"/>
<proteinExistence type="predicted"/>
<dbReference type="SUPFAM" id="SSF101386">
    <property type="entry name" value="all-alpha NTP pyrophosphatases"/>
    <property type="match status" value="1"/>
</dbReference>
<comment type="caution">
    <text evidence="1">The sequence shown here is derived from an EMBL/GenBank/DDBJ whole genome shotgun (WGS) entry which is preliminary data.</text>
</comment>
<name>I8IZD6_9BACL</name>
<dbReference type="eggNOG" id="COG4997">
    <property type="taxonomic scope" value="Bacteria"/>
</dbReference>
<dbReference type="Gene3D" id="1.10.287.1080">
    <property type="entry name" value="MazG-like"/>
    <property type="match status" value="1"/>
</dbReference>
<gene>
    <name evidence="1" type="ORF">A374_14255</name>
</gene>
<dbReference type="RefSeq" id="WP_007202929.1">
    <property type="nucleotide sequence ID" value="NZ_AKKV01000030.1"/>
</dbReference>
<evidence type="ECO:0000313" key="2">
    <source>
        <dbReference type="Proteomes" id="UP000004080"/>
    </source>
</evidence>
<evidence type="ECO:0000313" key="1">
    <source>
        <dbReference type="EMBL" id="EIT84861.1"/>
    </source>
</evidence>
<protein>
    <recommendedName>
        <fullName evidence="3">Phosphoribosyl-ATP pyrophosphohydrolase</fullName>
    </recommendedName>
</protein>
<sequence>MPTYHKLVRDRIPAIIEQSGKTCRTKIVDDNEYREALQKKSYEEFEEYIQATTDEQAVEELADLLEVMHALARVHGVSFAEVEAVRKEKADKRGGFLEKVFLIDVDEK</sequence>
<evidence type="ECO:0008006" key="3">
    <source>
        <dbReference type="Google" id="ProtNLM"/>
    </source>
</evidence>
<dbReference type="InterPro" id="IPR021130">
    <property type="entry name" value="PRib-ATP_PPHydrolase-like"/>
</dbReference>
<accession>I8IZD6</accession>
<dbReference type="OrthoDB" id="9813491at2"/>
<dbReference type="InterPro" id="IPR038735">
    <property type="entry name" value="MSMEG_1276-like_NTP-PPase_dom"/>
</dbReference>
<dbReference type="AlphaFoldDB" id="I8IZD6"/>
<organism evidence="1 2">
    <name type="scientific">Fictibacillus macauensis ZFHKF-1</name>
    <dbReference type="NCBI Taxonomy" id="1196324"/>
    <lineage>
        <taxon>Bacteria</taxon>
        <taxon>Bacillati</taxon>
        <taxon>Bacillota</taxon>
        <taxon>Bacilli</taxon>
        <taxon>Bacillales</taxon>
        <taxon>Fictibacillaceae</taxon>
        <taxon>Fictibacillus</taxon>
    </lineage>
</organism>